<organism evidence="2 3">
    <name type="scientific">Allosphingosinicella flava</name>
    <dbReference type="NCBI Taxonomy" id="2771430"/>
    <lineage>
        <taxon>Bacteria</taxon>
        <taxon>Pseudomonadati</taxon>
        <taxon>Pseudomonadota</taxon>
        <taxon>Alphaproteobacteria</taxon>
        <taxon>Sphingomonadales</taxon>
        <taxon>Sphingomonadaceae</taxon>
        <taxon>Allosphingosinicella</taxon>
    </lineage>
</organism>
<protein>
    <recommendedName>
        <fullName evidence="4">Portal protein</fullName>
    </recommendedName>
</protein>
<evidence type="ECO:0000256" key="1">
    <source>
        <dbReference type="SAM" id="MobiDB-lite"/>
    </source>
</evidence>
<gene>
    <name evidence="2" type="ORF">IC614_03015</name>
</gene>
<dbReference type="Proteomes" id="UP000594873">
    <property type="component" value="Chromosome"/>
</dbReference>
<dbReference type="Pfam" id="PF16510">
    <property type="entry name" value="P22_portal"/>
    <property type="match status" value="1"/>
</dbReference>
<evidence type="ECO:0000313" key="3">
    <source>
        <dbReference type="Proteomes" id="UP000594873"/>
    </source>
</evidence>
<dbReference type="RefSeq" id="WP_200972259.1">
    <property type="nucleotide sequence ID" value="NZ_CP065592.1"/>
</dbReference>
<evidence type="ECO:0000313" key="2">
    <source>
        <dbReference type="EMBL" id="QPQ55587.1"/>
    </source>
</evidence>
<keyword evidence="3" id="KW-1185">Reference proteome</keyword>
<name>A0A7T2GKN3_9SPHN</name>
<dbReference type="EMBL" id="CP065592">
    <property type="protein sequence ID" value="QPQ55587.1"/>
    <property type="molecule type" value="Genomic_DNA"/>
</dbReference>
<dbReference type="AlphaFoldDB" id="A0A7T2GKN3"/>
<proteinExistence type="predicted"/>
<sequence>MAKDLADQETPARKTRAQRLAEVHERAMRRFDAIWAVEREERLQSLADRRFATIRGAMWEGQYAFGDGPIDENGDPIDSGFPKMEVPKFYRAYRRVLSEYRSSRKTVDFRPKGSSSDKRSADNLDGLYRADENGTPGGGQYAYANAFQEGSKGGRGGWRLRAVYEDESDEENDSQRIRLEPIYDYDIRAFFDLNDLSETKSESRYGFLLTPYTRDAFEAEWPDHDPSTFTGKLDWNFDWVTPEVVIVAEYYEVEDRSVLRRTFRNIATNEEITLDDGDLTEGAEGETREDELLSTGWEEVRARRIKRQRVHKYILSGAECLEDAGIIPGKYIPIIPYYADRCVVDGIERAQGVIRPVIDSTRLYNLMVSGLAEAAAGPASDTPIAAPEQMPGNIPTIWARRFVDRPSYLPLEPIRNAEGEVVQSGLSGSLPVAQVSPNMAALIQVAGADILDIMGESDRPEAVPSNTSAQAIELVNDEADLNDYLWRDQFANSLMWSGTVWLEMAKDLYVEEGREMDAIDDKGIKSKVKLSEPAIGPNGERYIKNDLTAGNYDVEVDVGPATKTKQDATVRAMLGISQTAVAAQKMDWASGALGVAILNMEGEGIDGYQNWVRQQGLREGWVEPSEEERLQLEEEAQNTATQPDPQAMLIQAATAQAEAEAMLAQSRTVETEAKAEQARAKTAEILAGIDEKKRDGILKAIELAMKGEGQRFEQMNTVMQNERSEVGDE</sequence>
<feature type="region of interest" description="Disordered" evidence="1">
    <location>
        <begin position="107"/>
        <end position="135"/>
    </location>
</feature>
<dbReference type="Gene3D" id="6.10.280.90">
    <property type="match status" value="1"/>
</dbReference>
<dbReference type="InterPro" id="IPR032427">
    <property type="entry name" value="P22_portal"/>
</dbReference>
<reference evidence="2 3" key="1">
    <citation type="submission" date="2020-11" db="EMBL/GenBank/DDBJ databases">
        <title>Genome seq and assembly of Sphingosinicella sp.</title>
        <authorList>
            <person name="Chhetri G."/>
        </authorList>
    </citation>
    <scope>NUCLEOTIDE SEQUENCE [LARGE SCALE GENOMIC DNA]</scope>
    <source>
        <strain evidence="2 3">UDD2</strain>
    </source>
</reference>
<feature type="compositionally biased region" description="Basic and acidic residues" evidence="1">
    <location>
        <begin position="107"/>
        <end position="132"/>
    </location>
</feature>
<dbReference type="KEGG" id="sflv:IC614_03015"/>
<evidence type="ECO:0008006" key="4">
    <source>
        <dbReference type="Google" id="ProtNLM"/>
    </source>
</evidence>
<accession>A0A7T2GKN3</accession>